<dbReference type="Pfam" id="PF10187">
    <property type="entry name" value="FAM192A_Fyv6_N"/>
    <property type="match status" value="1"/>
</dbReference>
<keyword evidence="2" id="KW-0539">Nucleus</keyword>
<comment type="subcellular location">
    <subcellularLocation>
        <location evidence="1">Nucleus</location>
    </subcellularLocation>
</comment>
<evidence type="ECO:0000313" key="4">
    <source>
        <dbReference type="EMBL" id="KZV84504.1"/>
    </source>
</evidence>
<evidence type="ECO:0000313" key="5">
    <source>
        <dbReference type="Proteomes" id="UP000077266"/>
    </source>
</evidence>
<evidence type="ECO:0000259" key="3">
    <source>
        <dbReference type="Pfam" id="PF10187"/>
    </source>
</evidence>
<accession>A0A165DGX9</accession>
<dbReference type="InParanoid" id="A0A165DGX9"/>
<dbReference type="GO" id="GO:0005634">
    <property type="term" value="C:nucleus"/>
    <property type="evidence" value="ECO:0007669"/>
    <property type="project" value="UniProtKB-SubCell"/>
</dbReference>
<dbReference type="Proteomes" id="UP000077266">
    <property type="component" value="Unassembled WGS sequence"/>
</dbReference>
<protein>
    <recommendedName>
        <fullName evidence="3">FAM192A/Fyv6 N-terminal domain-containing protein</fullName>
    </recommendedName>
</protein>
<dbReference type="InterPro" id="IPR039845">
    <property type="entry name" value="FAM192A"/>
</dbReference>
<dbReference type="EMBL" id="KV426221">
    <property type="protein sequence ID" value="KZV84504.1"/>
    <property type="molecule type" value="Genomic_DNA"/>
</dbReference>
<keyword evidence="5" id="KW-1185">Reference proteome</keyword>
<sequence length="137" mass="15761">MADAAEAHGLPSLNQASVASRFVAEKDLERAKALKEEQWKAAYERIGQEPPKLQEDPDYDGRSLAEKLAANKAAKQEEWEQRSKLSAQFRPLDADEIRFLDTVLDQRKEEERKRKLEDDEEVLGFRECVRDIFEVGV</sequence>
<proteinExistence type="predicted"/>
<reference evidence="4 5" key="1">
    <citation type="journal article" date="2016" name="Mol. Biol. Evol.">
        <title>Comparative Genomics of Early-Diverging Mushroom-Forming Fungi Provides Insights into the Origins of Lignocellulose Decay Capabilities.</title>
        <authorList>
            <person name="Nagy L.G."/>
            <person name="Riley R."/>
            <person name="Tritt A."/>
            <person name="Adam C."/>
            <person name="Daum C."/>
            <person name="Floudas D."/>
            <person name="Sun H."/>
            <person name="Yadav J.S."/>
            <person name="Pangilinan J."/>
            <person name="Larsson K.H."/>
            <person name="Matsuura K."/>
            <person name="Barry K."/>
            <person name="Labutti K."/>
            <person name="Kuo R."/>
            <person name="Ohm R.A."/>
            <person name="Bhattacharya S.S."/>
            <person name="Shirouzu T."/>
            <person name="Yoshinaga Y."/>
            <person name="Martin F.M."/>
            <person name="Grigoriev I.V."/>
            <person name="Hibbett D.S."/>
        </authorList>
    </citation>
    <scope>NUCLEOTIDE SEQUENCE [LARGE SCALE GENOMIC DNA]</scope>
    <source>
        <strain evidence="4 5">HHB12029</strain>
    </source>
</reference>
<feature type="domain" description="FAM192A/Fyv6 N-terminal" evidence="3">
    <location>
        <begin position="22"/>
        <end position="126"/>
    </location>
</feature>
<dbReference type="AlphaFoldDB" id="A0A165DGX9"/>
<dbReference type="STRING" id="1314781.A0A165DGX9"/>
<organism evidence="4 5">
    <name type="scientific">Exidia glandulosa HHB12029</name>
    <dbReference type="NCBI Taxonomy" id="1314781"/>
    <lineage>
        <taxon>Eukaryota</taxon>
        <taxon>Fungi</taxon>
        <taxon>Dikarya</taxon>
        <taxon>Basidiomycota</taxon>
        <taxon>Agaricomycotina</taxon>
        <taxon>Agaricomycetes</taxon>
        <taxon>Auriculariales</taxon>
        <taxon>Exidiaceae</taxon>
        <taxon>Exidia</taxon>
    </lineage>
</organism>
<evidence type="ECO:0000256" key="2">
    <source>
        <dbReference type="ARBA" id="ARBA00023242"/>
    </source>
</evidence>
<dbReference type="InterPro" id="IPR019331">
    <property type="entry name" value="FAM192A/Fyv6_N"/>
</dbReference>
<dbReference type="PANTHER" id="PTHR13495:SF0">
    <property type="entry name" value="PSME3-INTERACTING PROTEIN"/>
    <property type="match status" value="1"/>
</dbReference>
<gene>
    <name evidence="4" type="ORF">EXIGLDRAFT_624088</name>
</gene>
<dbReference type="OrthoDB" id="75720at2759"/>
<name>A0A165DGX9_EXIGL</name>
<dbReference type="PANTHER" id="PTHR13495">
    <property type="entry name" value="NEFA-INTERACTING NUCLEAR PROTEIN NIP30"/>
    <property type="match status" value="1"/>
</dbReference>
<evidence type="ECO:0000256" key="1">
    <source>
        <dbReference type="ARBA" id="ARBA00004123"/>
    </source>
</evidence>